<sequence length="717" mass="78790">MDRRRFLASVGVTGAAGVAGCLSGDSNQPIFQVRRKGFERLTDDGYEPVTVSGLNIGMAKPGYFPGSAAITRDEYDRWIADIGAIANVIRTYTIHPPEFYHALAAYNADATDPLYLLQGTWVPHEPLVTAGDATSISDTVDQELQRTVDVVHGDATLPDRAGHAGGVYDADVHEWLLGYLFGIEWPPSAVEATNQAIDAGTYSGSYVQSDGSAFERWLAERLDGAVAHETTNHDWQTPVGFVNWVTTDPLEHPYEPFVDEDSVTIDPDTVTTTDEFDPGTFAAYHVYPYYPDLLNETPDYVDFIDHRGEPNSYAGYLNDLVSVTSHPLLIAEFGVPSSRGIAHRDVHGRHQGQHTEQSQGEIVAAMYEDIVRAGTAGGVAFAWQDEWFKRTWNLDARSVPGRRPYWSNIETPEQRFGLLAFEPENSVSLSGNSSDWDDATVIKPQTTADVPADHQLEELRISHSLEGLEMRVTLGDVADPMDWSRVNIILTVGLRGEETPLPLNTDATAAADFVVHLSGPATSRLLVQSSFDAFARELGSQAGLPVQEYRDGTAGFVPVREPINRGYTVPATDDAVPFEAVETGQLTYGNGNPSLPNYNSLTDVHVSPADRTVEMRLPWVLLNVADPSTKQRIASDWSDGLEKTPFETITVSAATYRPTTDGQQAQTIDGTTNLIDALPGRNGTTVDTATYSWEQWNQPSYTERLKQSYDVLQNSWK</sequence>
<evidence type="ECO:0000313" key="1">
    <source>
        <dbReference type="EMBL" id="MDS0255268.1"/>
    </source>
</evidence>
<dbReference type="EMBL" id="JAMQCP010000003">
    <property type="protein sequence ID" value="MDS0255268.1"/>
    <property type="molecule type" value="Genomic_DNA"/>
</dbReference>
<reference evidence="1 2" key="1">
    <citation type="submission" date="2022-06" db="EMBL/GenBank/DDBJ databases">
        <title>Haloarcula sp. a new haloarchaeum isolate from saline soil.</title>
        <authorList>
            <person name="Strakova D."/>
            <person name="Galisteo C."/>
            <person name="Sanchez-Porro C."/>
            <person name="Ventosa A."/>
        </authorList>
    </citation>
    <scope>NUCLEOTIDE SEQUENCE [LARGE SCALE GENOMIC DNA]</scope>
    <source>
        <strain evidence="1 2">JCM 15760</strain>
    </source>
</reference>
<accession>A0ABU2F3W0</accession>
<dbReference type="Gene3D" id="3.20.20.80">
    <property type="entry name" value="Glycosidases"/>
    <property type="match status" value="1"/>
</dbReference>
<dbReference type="RefSeq" id="WP_049943819.1">
    <property type="nucleotide sequence ID" value="NZ_BAABDY010000002.1"/>
</dbReference>
<evidence type="ECO:0000313" key="2">
    <source>
        <dbReference type="Proteomes" id="UP001248536"/>
    </source>
</evidence>
<comment type="caution">
    <text evidence="1">The sequence shown here is derived from an EMBL/GenBank/DDBJ whole genome shotgun (WGS) entry which is preliminary data.</text>
</comment>
<organism evidence="1 2">
    <name type="scientific">Haloarcula argentinensis</name>
    <dbReference type="NCBI Taxonomy" id="43776"/>
    <lineage>
        <taxon>Archaea</taxon>
        <taxon>Methanobacteriati</taxon>
        <taxon>Methanobacteriota</taxon>
        <taxon>Stenosarchaea group</taxon>
        <taxon>Halobacteria</taxon>
        <taxon>Halobacteriales</taxon>
        <taxon>Haloarculaceae</taxon>
        <taxon>Haloarcula</taxon>
    </lineage>
</organism>
<protein>
    <recommendedName>
        <fullName evidence="3">Family 2 glycosyl transferase</fullName>
    </recommendedName>
</protein>
<name>A0ABU2F3W0_HALAR</name>
<dbReference type="Proteomes" id="UP001248536">
    <property type="component" value="Unassembled WGS sequence"/>
</dbReference>
<keyword evidence="2" id="KW-1185">Reference proteome</keyword>
<dbReference type="SUPFAM" id="SSF51445">
    <property type="entry name" value="(Trans)glycosidases"/>
    <property type="match status" value="1"/>
</dbReference>
<gene>
    <name evidence="1" type="ORF">NC662_16260</name>
</gene>
<dbReference type="InterPro" id="IPR017853">
    <property type="entry name" value="GH"/>
</dbReference>
<proteinExistence type="predicted"/>
<dbReference type="PROSITE" id="PS51257">
    <property type="entry name" value="PROKAR_LIPOPROTEIN"/>
    <property type="match status" value="1"/>
</dbReference>
<evidence type="ECO:0008006" key="3">
    <source>
        <dbReference type="Google" id="ProtNLM"/>
    </source>
</evidence>